<reference evidence="1" key="1">
    <citation type="submission" date="2018-01" db="EMBL/GenBank/DDBJ databases">
        <authorList>
            <person name="Mao J.F."/>
        </authorList>
    </citation>
    <scope>NUCLEOTIDE SEQUENCE</scope>
    <source>
        <strain evidence="1">Huo1</strain>
        <tissue evidence="1">Leaf</tissue>
    </source>
</reference>
<sequence>MWNRNEDADDSSKRMQEMMEADERSYGVVVKASASSSSSPTRLIITGGRRAWNIGHLWLCITVTTKFKTAQLEKIAFGLDAAGLDFVWAVSDCKEVEILMVGALDALWMKLDS</sequence>
<evidence type="ECO:0000313" key="2">
    <source>
        <dbReference type="Proteomes" id="UP000298416"/>
    </source>
</evidence>
<evidence type="ECO:0000313" key="1">
    <source>
        <dbReference type="EMBL" id="KAG6437161.1"/>
    </source>
</evidence>
<comment type="caution">
    <text evidence="1">The sequence shown here is derived from an EMBL/GenBank/DDBJ whole genome shotgun (WGS) entry which is preliminary data.</text>
</comment>
<dbReference type="EMBL" id="PNBA02000001">
    <property type="protein sequence ID" value="KAG6437161.1"/>
    <property type="molecule type" value="Genomic_DNA"/>
</dbReference>
<accession>A0A8X8YVN8</accession>
<dbReference type="Proteomes" id="UP000298416">
    <property type="component" value="Unassembled WGS sequence"/>
</dbReference>
<reference evidence="1" key="2">
    <citation type="submission" date="2020-08" db="EMBL/GenBank/DDBJ databases">
        <title>Plant Genome Project.</title>
        <authorList>
            <person name="Zhang R.-G."/>
        </authorList>
    </citation>
    <scope>NUCLEOTIDE SEQUENCE</scope>
    <source>
        <strain evidence="1">Huo1</strain>
        <tissue evidence="1">Leaf</tissue>
    </source>
</reference>
<proteinExistence type="predicted"/>
<name>A0A8X8YVN8_SALSN</name>
<gene>
    <name evidence="1" type="ORF">SASPL_102072</name>
</gene>
<dbReference type="AlphaFoldDB" id="A0A8X8YVN8"/>
<keyword evidence="2" id="KW-1185">Reference proteome</keyword>
<organism evidence="1">
    <name type="scientific">Salvia splendens</name>
    <name type="common">Scarlet sage</name>
    <dbReference type="NCBI Taxonomy" id="180675"/>
    <lineage>
        <taxon>Eukaryota</taxon>
        <taxon>Viridiplantae</taxon>
        <taxon>Streptophyta</taxon>
        <taxon>Embryophyta</taxon>
        <taxon>Tracheophyta</taxon>
        <taxon>Spermatophyta</taxon>
        <taxon>Magnoliopsida</taxon>
        <taxon>eudicotyledons</taxon>
        <taxon>Gunneridae</taxon>
        <taxon>Pentapetalae</taxon>
        <taxon>asterids</taxon>
        <taxon>lamiids</taxon>
        <taxon>Lamiales</taxon>
        <taxon>Lamiaceae</taxon>
        <taxon>Nepetoideae</taxon>
        <taxon>Mentheae</taxon>
        <taxon>Salviinae</taxon>
        <taxon>Salvia</taxon>
        <taxon>Salvia subgen. Calosphace</taxon>
        <taxon>core Calosphace</taxon>
    </lineage>
</organism>
<protein>
    <submittedName>
        <fullName evidence="1">Uncharacterized protein</fullName>
    </submittedName>
</protein>